<dbReference type="KEGG" id="psoj:PHYSODRAFT_529729"/>
<feature type="compositionally biased region" description="Basic and acidic residues" evidence="1">
    <location>
        <begin position="34"/>
        <end position="48"/>
    </location>
</feature>
<dbReference type="RefSeq" id="XP_009537758.1">
    <property type="nucleotide sequence ID" value="XM_009539463.1"/>
</dbReference>
<protein>
    <submittedName>
        <fullName evidence="2">Uncharacterized protein</fullName>
    </submittedName>
</protein>
<dbReference type="KEGG" id="psoj:PHYSODRAFT_530308"/>
<name>G5ACC0_PHYSP</name>
<evidence type="ECO:0000313" key="2">
    <source>
        <dbReference type="EMBL" id="EGZ06994.1"/>
    </source>
</evidence>
<dbReference type="InParanoid" id="G5ACC0"/>
<reference evidence="2" key="2">
    <citation type="submission" date="2011-09" db="EMBL/GenBank/DDBJ databases">
        <authorList>
            <consortium name="US DOE Joint Genome Institute (JGI-PGF)"/>
            <person name="Aerts A."/>
            <person name="Grimwood J."/>
            <person name="Schmutz J."/>
            <person name="Lucas S."/>
            <person name="Hammon N."/>
            <person name="Glavina del Rio T."/>
            <person name="Dalin E."/>
            <person name="Tice H."/>
            <person name="Pitluck S."/>
            <person name="Dehal P."/>
            <person name="Chapman J."/>
            <person name="Putman N.H."/>
            <person name="Salamov A.A."/>
            <person name="Terry A."/>
            <person name="Rokhsar D.S."/>
            <person name="Boore J.L."/>
            <person name="Tripathy S."/>
            <person name="Tyler B.M."/>
            <person name="Grigoriev I.V."/>
        </authorList>
    </citation>
    <scope>NUCLEOTIDE SEQUENCE</scope>
    <source>
        <strain evidence="2">P6497</strain>
    </source>
</reference>
<feature type="compositionally biased region" description="Basic and acidic residues" evidence="1">
    <location>
        <begin position="70"/>
        <end position="94"/>
    </location>
</feature>
<dbReference type="RefSeq" id="XP_009537777.1">
    <property type="nucleotide sequence ID" value="XM_009539482.1"/>
</dbReference>
<evidence type="ECO:0000313" key="3">
    <source>
        <dbReference type="EMBL" id="EGZ07013.1"/>
    </source>
</evidence>
<dbReference type="AlphaFoldDB" id="G5ACC0"/>
<dbReference type="EMBL" id="JH159163">
    <property type="protein sequence ID" value="EGZ06994.1"/>
    <property type="molecule type" value="Genomic_DNA"/>
</dbReference>
<dbReference type="GeneID" id="20661468"/>
<organism evidence="4">
    <name type="scientific">Phytophthora sojae (strain P6497)</name>
    <name type="common">Soybean stem and root rot agent</name>
    <name type="synonym">Phytophthora megasperma f. sp. glycines</name>
    <dbReference type="NCBI Taxonomy" id="1094619"/>
    <lineage>
        <taxon>Eukaryota</taxon>
        <taxon>Sar</taxon>
        <taxon>Stramenopiles</taxon>
        <taxon>Oomycota</taxon>
        <taxon>Peronosporomycetes</taxon>
        <taxon>Peronosporales</taxon>
        <taxon>Peronosporaceae</taxon>
        <taxon>Phytophthora</taxon>
    </lineage>
</organism>
<keyword evidence="4" id="KW-1185">Reference proteome</keyword>
<feature type="compositionally biased region" description="Low complexity" evidence="1">
    <location>
        <begin position="153"/>
        <end position="166"/>
    </location>
</feature>
<gene>
    <name evidence="3" type="ORF">PHYSODRAFT_529729</name>
    <name evidence="2" type="ORF">PHYSODRAFT_530308</name>
</gene>
<feature type="region of interest" description="Disordered" evidence="1">
    <location>
        <begin position="1"/>
        <end position="173"/>
    </location>
</feature>
<dbReference type="SMR" id="G5ACC0"/>
<proteinExistence type="predicted"/>
<reference evidence="2 4" key="1">
    <citation type="journal article" date="2006" name="Science">
        <title>Phytophthora genome sequences uncover evolutionary origins and mechanisms of pathogenesis.</title>
        <authorList>
            <person name="Tyler B.M."/>
            <person name="Tripathy S."/>
            <person name="Zhang X."/>
            <person name="Dehal P."/>
            <person name="Jiang R.H."/>
            <person name="Aerts A."/>
            <person name="Arredondo F.D."/>
            <person name="Baxter L."/>
            <person name="Bensasson D."/>
            <person name="Beynon J.L."/>
            <person name="Chapman J."/>
            <person name="Damasceno C.M."/>
            <person name="Dorrance A.E."/>
            <person name="Dou D."/>
            <person name="Dickerman A.W."/>
            <person name="Dubchak I.L."/>
            <person name="Garbelotto M."/>
            <person name="Gijzen M."/>
            <person name="Gordon S.G."/>
            <person name="Govers F."/>
            <person name="Grunwald N.J."/>
            <person name="Huang W."/>
            <person name="Ivors K.L."/>
            <person name="Jones R.W."/>
            <person name="Kamoun S."/>
            <person name="Krampis K."/>
            <person name="Lamour K.H."/>
            <person name="Lee M.K."/>
            <person name="McDonald W.H."/>
            <person name="Medina M."/>
            <person name="Meijer H.J."/>
            <person name="Nordberg E.K."/>
            <person name="Maclean D.J."/>
            <person name="Ospina-Giraldo M.D."/>
            <person name="Morris P.F."/>
            <person name="Phuntumart V."/>
            <person name="Putnam N.H."/>
            <person name="Rash S."/>
            <person name="Rose J.K."/>
            <person name="Sakihama Y."/>
            <person name="Salamov A.A."/>
            <person name="Savidor A."/>
            <person name="Scheuring C.F."/>
            <person name="Smith B.M."/>
            <person name="Sobral B.W."/>
            <person name="Terry A."/>
            <person name="Torto-Alalibo T.A."/>
            <person name="Win J."/>
            <person name="Xu Z."/>
            <person name="Zhang H."/>
            <person name="Grigoriev I.V."/>
            <person name="Rokhsar D.S."/>
            <person name="Boore J.L."/>
        </authorList>
    </citation>
    <scope>NUCLEOTIDE SEQUENCE [LARGE SCALE GENOMIC DNA]</scope>
    <source>
        <strain evidence="2 4">P6497</strain>
    </source>
</reference>
<dbReference type="GeneID" id="20661406"/>
<evidence type="ECO:0000256" key="1">
    <source>
        <dbReference type="SAM" id="MobiDB-lite"/>
    </source>
</evidence>
<dbReference type="EMBL" id="JH159163">
    <property type="protein sequence ID" value="EGZ07013.1"/>
    <property type="molecule type" value="Genomic_DNA"/>
</dbReference>
<feature type="compositionally biased region" description="Basic and acidic residues" evidence="1">
    <location>
        <begin position="1"/>
        <end position="16"/>
    </location>
</feature>
<evidence type="ECO:0000313" key="4">
    <source>
        <dbReference type="Proteomes" id="UP000002640"/>
    </source>
</evidence>
<accession>G5ACC0</accession>
<sequence>MREGGRGGRGRGEASRQSRRTAGLPPEEQPSLEEVQRNARRVNTEKRKAALAGDGSSNQVQPAPEPAVPDDAHQVSKDGEPERADADEESKTAKGDPGQGEPNQASEGGADVDEPQAEGRVSDSSLPGQDMQPDAQVSAEPKPTPSAEEEKPAAVPVKAVTPAADAQPETQPG</sequence>
<dbReference type="Proteomes" id="UP000002640">
    <property type="component" value="Unassembled WGS sequence"/>
</dbReference>